<sequence>MKKAFGLLLMVLILVVAACTPATNVDEPAKGQVEANAGSTTPEKVVIALESDAVTMLANTDLNYVNDVQLRNIYDPLVSRDIEGKIIPNLATEWSNPDSNTWEFKLKDQVVFHNGKPFNAEAVKFNIDFILDETNKSFYRSRWLNVKEAQVVDDRTIRIITTKPFANFLDRLADDLLIMEPSHVKELGLEKAASNPIGTGPYKFSEWKRDQYLELVANDQYWAGKPAIPIVRFRYIPEFSARLSALMSGEVNLIKNLPVDSVEKIKAQGNVKVAVRESARLNYVALNTFYDGPLKDKKVRQAIRHAINVDELLASVLNGYGTKMTGPLPKVNSGFSETPDYAYDQEKAKQLLKEAGIEPAQLKLQLDTPNGRYPMDSQVAQAIQAQLARIGINVDVQVNEWGNHLSKIRKKEMKDMYINGWGPSLEPQTTVEGLFTKNAPYSGFYDSSVEEQIQATIPVFGKEERKKGFDAIQNKLVEEAAFQPLWQQADIYAMDKKLKFEPRVDERFQVHDMSW</sequence>
<dbReference type="InterPro" id="IPR039424">
    <property type="entry name" value="SBP_5"/>
</dbReference>
<dbReference type="RefSeq" id="WP_055744310.1">
    <property type="nucleotide sequence ID" value="NZ_LJJB01000007.1"/>
</dbReference>
<dbReference type="PIRSF" id="PIRSF002741">
    <property type="entry name" value="MppA"/>
    <property type="match status" value="1"/>
</dbReference>
<dbReference type="InterPro" id="IPR030678">
    <property type="entry name" value="Peptide/Ni-bd"/>
</dbReference>
<evidence type="ECO:0000313" key="3">
    <source>
        <dbReference type="EMBL" id="KQL49975.1"/>
    </source>
</evidence>
<protein>
    <recommendedName>
        <fullName evidence="2">Solute-binding protein family 5 domain-containing protein</fullName>
    </recommendedName>
</protein>
<organism evidence="3 4">
    <name type="scientific">Brevibacillus choshinensis</name>
    <dbReference type="NCBI Taxonomy" id="54911"/>
    <lineage>
        <taxon>Bacteria</taxon>
        <taxon>Bacillati</taxon>
        <taxon>Bacillota</taxon>
        <taxon>Bacilli</taxon>
        <taxon>Bacillales</taxon>
        <taxon>Paenibacillaceae</taxon>
        <taxon>Brevibacillus</taxon>
    </lineage>
</organism>
<dbReference type="Pfam" id="PF00496">
    <property type="entry name" value="SBP_bac_5"/>
    <property type="match status" value="1"/>
</dbReference>
<keyword evidence="1" id="KW-0732">Signal</keyword>
<dbReference type="Gene3D" id="3.40.190.10">
    <property type="entry name" value="Periplasmic binding protein-like II"/>
    <property type="match status" value="1"/>
</dbReference>
<proteinExistence type="predicted"/>
<evidence type="ECO:0000256" key="1">
    <source>
        <dbReference type="SAM" id="SignalP"/>
    </source>
</evidence>
<evidence type="ECO:0000313" key="4">
    <source>
        <dbReference type="Proteomes" id="UP000051063"/>
    </source>
</evidence>
<keyword evidence="4" id="KW-1185">Reference proteome</keyword>
<feature type="domain" description="Solute-binding protein family 5" evidence="2">
    <location>
        <begin position="85"/>
        <end position="437"/>
    </location>
</feature>
<dbReference type="SUPFAM" id="SSF53850">
    <property type="entry name" value="Periplasmic binding protein-like II"/>
    <property type="match status" value="1"/>
</dbReference>
<dbReference type="Gene3D" id="3.10.105.10">
    <property type="entry name" value="Dipeptide-binding Protein, Domain 3"/>
    <property type="match status" value="1"/>
</dbReference>
<gene>
    <name evidence="3" type="ORF">AN963_09945</name>
</gene>
<comment type="caution">
    <text evidence="3">The sequence shown here is derived from an EMBL/GenBank/DDBJ whole genome shotgun (WGS) entry which is preliminary data.</text>
</comment>
<dbReference type="Proteomes" id="UP000051063">
    <property type="component" value="Unassembled WGS sequence"/>
</dbReference>
<dbReference type="PROSITE" id="PS51257">
    <property type="entry name" value="PROKAR_LIPOPROTEIN"/>
    <property type="match status" value="1"/>
</dbReference>
<accession>A0ABR5NEK8</accession>
<evidence type="ECO:0000259" key="2">
    <source>
        <dbReference type="Pfam" id="PF00496"/>
    </source>
</evidence>
<dbReference type="InterPro" id="IPR000914">
    <property type="entry name" value="SBP_5_dom"/>
</dbReference>
<dbReference type="EMBL" id="LJJB01000007">
    <property type="protein sequence ID" value="KQL49975.1"/>
    <property type="molecule type" value="Genomic_DNA"/>
</dbReference>
<dbReference type="PANTHER" id="PTHR30290">
    <property type="entry name" value="PERIPLASMIC BINDING COMPONENT OF ABC TRANSPORTER"/>
    <property type="match status" value="1"/>
</dbReference>
<feature type="chain" id="PRO_5046974358" description="Solute-binding protein family 5 domain-containing protein" evidence="1">
    <location>
        <begin position="19"/>
        <end position="515"/>
    </location>
</feature>
<dbReference type="Gene3D" id="3.90.76.10">
    <property type="entry name" value="Dipeptide-binding Protein, Domain 1"/>
    <property type="match status" value="1"/>
</dbReference>
<name>A0ABR5NEK8_BRECH</name>
<feature type="signal peptide" evidence="1">
    <location>
        <begin position="1"/>
        <end position="18"/>
    </location>
</feature>
<reference evidence="3 4" key="1">
    <citation type="submission" date="2015-09" db="EMBL/GenBank/DDBJ databases">
        <title>Genome sequencing project for genomic taxonomy and phylogenomics of Bacillus-like bacteria.</title>
        <authorList>
            <person name="Liu B."/>
            <person name="Wang J."/>
            <person name="Zhu Y."/>
            <person name="Liu G."/>
            <person name="Chen Q."/>
            <person name="Chen Z."/>
            <person name="Lan J."/>
            <person name="Che J."/>
            <person name="Ge C."/>
            <person name="Shi H."/>
            <person name="Pan Z."/>
            <person name="Liu X."/>
        </authorList>
    </citation>
    <scope>NUCLEOTIDE SEQUENCE [LARGE SCALE GENOMIC DNA]</scope>
    <source>
        <strain evidence="3 4">DSM 8552</strain>
    </source>
</reference>